<name>A0A8H6SEK3_MYCCL</name>
<gene>
    <name evidence="1" type="ORF">HMN09_01109800</name>
</gene>
<organism evidence="1 2">
    <name type="scientific">Mycena chlorophos</name>
    <name type="common">Agaric fungus</name>
    <name type="synonym">Agaricus chlorophos</name>
    <dbReference type="NCBI Taxonomy" id="658473"/>
    <lineage>
        <taxon>Eukaryota</taxon>
        <taxon>Fungi</taxon>
        <taxon>Dikarya</taxon>
        <taxon>Basidiomycota</taxon>
        <taxon>Agaricomycotina</taxon>
        <taxon>Agaricomycetes</taxon>
        <taxon>Agaricomycetidae</taxon>
        <taxon>Agaricales</taxon>
        <taxon>Marasmiineae</taxon>
        <taxon>Mycenaceae</taxon>
        <taxon>Mycena</taxon>
    </lineage>
</organism>
<dbReference type="OrthoDB" id="2871679at2759"/>
<accession>A0A8H6SEK3</accession>
<comment type="caution">
    <text evidence="1">The sequence shown here is derived from an EMBL/GenBank/DDBJ whole genome shotgun (WGS) entry which is preliminary data.</text>
</comment>
<reference evidence="1" key="1">
    <citation type="submission" date="2020-05" db="EMBL/GenBank/DDBJ databases">
        <title>Mycena genomes resolve the evolution of fungal bioluminescence.</title>
        <authorList>
            <person name="Tsai I.J."/>
        </authorList>
    </citation>
    <scope>NUCLEOTIDE SEQUENCE</scope>
    <source>
        <strain evidence="1">110903Hualien_Pintung</strain>
    </source>
</reference>
<dbReference type="EMBL" id="JACAZE010000017">
    <property type="protein sequence ID" value="KAF7296395.1"/>
    <property type="molecule type" value="Genomic_DNA"/>
</dbReference>
<protein>
    <submittedName>
        <fullName evidence="1">Uncharacterized protein</fullName>
    </submittedName>
</protein>
<evidence type="ECO:0000313" key="1">
    <source>
        <dbReference type="EMBL" id="KAF7296395.1"/>
    </source>
</evidence>
<dbReference type="Proteomes" id="UP000613580">
    <property type="component" value="Unassembled WGS sequence"/>
</dbReference>
<keyword evidence="2" id="KW-1185">Reference proteome</keyword>
<evidence type="ECO:0000313" key="2">
    <source>
        <dbReference type="Proteomes" id="UP000613580"/>
    </source>
</evidence>
<sequence>MACPAIDGHTKTTCGRAIAPEHTWCPHHHSQQRKAYTAYKNLSDKLETYDNTRICMRHDTIAACADLLTLESWAIALRDKHALCLRAIATREDHHRQFYEGGDEGHRRYIEDLYIECDVMVAALAVIAQRHDELSGIVLSESAEPECDADEIEAVMEYHTPTSDHFLTSLITRPELLERLFSFRKFQRIHKLGSEEWGRFVDFMERVIIQALRRRSGMRTLLASPNIDGLDLEEFLANDSLLTLDELKQIYVAVHLTSPRHVLRSINDSFRSGDPAKEPHTMILGRRIYYDPSPTVCLDAWDMFEDFMPERKWAMHAAPTLTAWTEVDRIISLGLRFTSWQPHYLDIDAGPVPASIAFPLSGVFIQYEWKQALGKIIHLDSGEWIEIDQPAALYLKFSESARDGRLFFQRVVSVLQEHSKFFGFLPIASAHFDLDAGNAQSVIHRLPTSLNAGRWRSATEKARLEDAAWVDLPYFTLEDVRDKFTGSGPFAMADPGGVLHLLVTDRLGVGEDSLRNHLATILLWIRMYDWDAPPLSDPYSAWRETEPPSQLDFFRVEMRVLCNPTIAPALGAGQEGLVAIAAGAIHVEGESFRRFKDRLTQILERHADANLVRRWMKKKLRLQQKDAVRCWHRHKEKLERMACCQGFFFLGTADGRDELKKMLGREISPDAGALQLYHPQLIRHVFVSAWDRAREAEKMMPPREERQDWENAVQVSDKIDCDFDFMAGGKGKREPTSAQIVEILER</sequence>
<proteinExistence type="predicted"/>
<dbReference type="AlphaFoldDB" id="A0A8H6SEK3"/>